<dbReference type="Gene3D" id="3.40.50.2300">
    <property type="match status" value="1"/>
</dbReference>
<dbReference type="SMART" id="SM00448">
    <property type="entry name" value="REC"/>
    <property type="match status" value="1"/>
</dbReference>
<dbReference type="SMART" id="SM00260">
    <property type="entry name" value="CheW"/>
    <property type="match status" value="1"/>
</dbReference>
<dbReference type="PIRSF" id="PIRSF002867">
    <property type="entry name" value="CheV"/>
    <property type="match status" value="1"/>
</dbReference>
<dbReference type="AlphaFoldDB" id="A0A519BAV8"/>
<evidence type="ECO:0000313" key="5">
    <source>
        <dbReference type="Proteomes" id="UP000320813"/>
    </source>
</evidence>
<dbReference type="Pfam" id="PF00072">
    <property type="entry name" value="Response_reg"/>
    <property type="match status" value="1"/>
</dbReference>
<dbReference type="InterPro" id="IPR011006">
    <property type="entry name" value="CheY-like_superfamily"/>
</dbReference>
<evidence type="ECO:0000256" key="1">
    <source>
        <dbReference type="PROSITE-ProRule" id="PRU00169"/>
    </source>
</evidence>
<dbReference type="SUPFAM" id="SSF52172">
    <property type="entry name" value="CheY-like"/>
    <property type="match status" value="1"/>
</dbReference>
<dbReference type="Gene3D" id="2.30.30.40">
    <property type="entry name" value="SH3 Domains"/>
    <property type="match status" value="1"/>
</dbReference>
<dbReference type="PROSITE" id="PS50851">
    <property type="entry name" value="CHEW"/>
    <property type="match status" value="1"/>
</dbReference>
<dbReference type="InterPro" id="IPR001789">
    <property type="entry name" value="Sig_transdc_resp-reg_receiver"/>
</dbReference>
<dbReference type="EMBL" id="SGBD01000002">
    <property type="protein sequence ID" value="RZD14425.1"/>
    <property type="molecule type" value="Genomic_DNA"/>
</dbReference>
<dbReference type="Pfam" id="PF01584">
    <property type="entry name" value="CheW"/>
    <property type="match status" value="1"/>
</dbReference>
<evidence type="ECO:0000313" key="4">
    <source>
        <dbReference type="EMBL" id="RZD14425.1"/>
    </source>
</evidence>
<proteinExistence type="predicted"/>
<gene>
    <name evidence="4" type="ORF">EVJ47_04455</name>
</gene>
<feature type="domain" description="Response regulatory" evidence="2">
    <location>
        <begin position="198"/>
        <end position="316"/>
    </location>
</feature>
<dbReference type="SUPFAM" id="SSF50341">
    <property type="entry name" value="CheW-like"/>
    <property type="match status" value="1"/>
</dbReference>
<sequence length="316" mass="35315">MANHSNNGASSINPGHDILEVGQNRMELVDFRLFSVNENGEEKEGVYGINVAKVIEIIKMPADISETPNTSEFVEGMFNLRGSVVPLVNLPKWMGIAEPEELDRKNFKVIITEFNRVKVGFVVHETTKIRRVSWNDISAPELSSVSSEGSKVTGIIKVENDELLLLLDFESIVDELGFYSKENKEIDIEKREYDEDKTILIIDDSSSARKIINNALIKEGFKTVTTFNGKAALDAVYEDKYKFDAIICDVEMPVMDGYTFTKTMKSDDKYKSIPIIMHSSLSGAENSTKGISAGADFYVVKFDPIEFINTLKKALG</sequence>
<dbReference type="InterPro" id="IPR024181">
    <property type="entry name" value="Chemotax_regulator_CheV"/>
</dbReference>
<dbReference type="PANTHER" id="PTHR47233:SF3">
    <property type="entry name" value="CHEMOTAXIS PROTEIN CHEV"/>
    <property type="match status" value="1"/>
</dbReference>
<dbReference type="PANTHER" id="PTHR47233">
    <property type="entry name" value="CHEMOTAXIS PROTEIN CHEV"/>
    <property type="match status" value="1"/>
</dbReference>
<keyword evidence="1" id="KW-0597">Phosphoprotein</keyword>
<dbReference type="Gene3D" id="2.40.50.180">
    <property type="entry name" value="CheA-289, Domain 4"/>
    <property type="match status" value="1"/>
</dbReference>
<dbReference type="GO" id="GO:0000160">
    <property type="term" value="P:phosphorelay signal transduction system"/>
    <property type="evidence" value="ECO:0007669"/>
    <property type="project" value="InterPro"/>
</dbReference>
<accession>A0A519BAV8</accession>
<dbReference type="Proteomes" id="UP000320813">
    <property type="component" value="Unassembled WGS sequence"/>
</dbReference>
<name>A0A519BAV8_9DELT</name>
<evidence type="ECO:0000259" key="3">
    <source>
        <dbReference type="PROSITE" id="PS50851"/>
    </source>
</evidence>
<reference evidence="4 5" key="1">
    <citation type="submission" date="2019-01" db="EMBL/GenBank/DDBJ databases">
        <title>Insights into ecological role of a new deltaproteobacterial order Candidatus Sinidesulfobacterales (Sva0485) by metagenomics and metatranscriptomics.</title>
        <authorList>
            <person name="Tan S."/>
            <person name="Liu J."/>
            <person name="Fang Y."/>
            <person name="Hedlund B.P."/>
            <person name="Lian Z.H."/>
            <person name="Huang L.Y."/>
            <person name="Li J.T."/>
            <person name="Huang L.N."/>
            <person name="Li W.J."/>
            <person name="Jiang H.C."/>
            <person name="Dong H.L."/>
            <person name="Shu W.S."/>
        </authorList>
    </citation>
    <scope>NUCLEOTIDE SEQUENCE [LARGE SCALE GENOMIC DNA]</scope>
    <source>
        <strain evidence="4">AP3</strain>
    </source>
</reference>
<evidence type="ECO:0000259" key="2">
    <source>
        <dbReference type="PROSITE" id="PS50110"/>
    </source>
</evidence>
<dbReference type="InterPro" id="IPR036061">
    <property type="entry name" value="CheW-like_dom_sf"/>
</dbReference>
<dbReference type="GO" id="GO:0006935">
    <property type="term" value="P:chemotaxis"/>
    <property type="evidence" value="ECO:0007669"/>
    <property type="project" value="InterPro"/>
</dbReference>
<feature type="domain" description="CheW-like" evidence="3">
    <location>
        <begin position="28"/>
        <end position="178"/>
    </location>
</feature>
<organism evidence="4 5">
    <name type="scientific">Candidatus Acidulodesulfobacterium ferriphilum</name>
    <dbReference type="NCBI Taxonomy" id="2597223"/>
    <lineage>
        <taxon>Bacteria</taxon>
        <taxon>Deltaproteobacteria</taxon>
        <taxon>Candidatus Acidulodesulfobacterales</taxon>
        <taxon>Candidatus Acidulodesulfobacterium</taxon>
    </lineage>
</organism>
<protein>
    <submittedName>
        <fullName evidence="4">Chemotaxis signal transduction protein CheV</fullName>
    </submittedName>
</protein>
<dbReference type="InterPro" id="IPR002545">
    <property type="entry name" value="CheW-lke_dom"/>
</dbReference>
<dbReference type="PROSITE" id="PS50110">
    <property type="entry name" value="RESPONSE_REGULATORY"/>
    <property type="match status" value="1"/>
</dbReference>
<feature type="modified residue" description="4-aspartylphosphate" evidence="1">
    <location>
        <position position="249"/>
    </location>
</feature>
<comment type="caution">
    <text evidence="4">The sequence shown here is derived from an EMBL/GenBank/DDBJ whole genome shotgun (WGS) entry which is preliminary data.</text>
</comment>